<evidence type="ECO:0000313" key="3">
    <source>
        <dbReference type="Proteomes" id="UP000694865"/>
    </source>
</evidence>
<proteinExistence type="predicted"/>
<dbReference type="InterPro" id="IPR048348">
    <property type="entry name" value="CCDC22_CC"/>
</dbReference>
<sequence>DAKKDEAARKAYKYLAALHESCNQLIKTVEETGTIKREIRDLEDQIDNESNKKTITNLEKITADYKQMKKENETLIAKVKESKA</sequence>
<feature type="domain" description="CCDC22 coiled-coil" evidence="2">
    <location>
        <begin position="1"/>
        <end position="52"/>
    </location>
</feature>
<accession>A0ABM0MW78</accession>
<dbReference type="RefSeq" id="XP_006824269.1">
    <property type="nucleotide sequence ID" value="XM_006824206.1"/>
</dbReference>
<dbReference type="PANTHER" id="PTHR15668:SF4">
    <property type="entry name" value="COILED-COIL DOMAIN-CONTAINING PROTEIN 22"/>
    <property type="match status" value="1"/>
</dbReference>
<dbReference type="Pfam" id="PF05667">
    <property type="entry name" value="CCDC22_CC"/>
    <property type="match status" value="1"/>
</dbReference>
<keyword evidence="3" id="KW-1185">Reference proteome</keyword>
<keyword evidence="1" id="KW-0175">Coiled coil</keyword>
<feature type="coiled-coil region" evidence="1">
    <location>
        <begin position="32"/>
        <end position="78"/>
    </location>
</feature>
<evidence type="ECO:0000256" key="1">
    <source>
        <dbReference type="SAM" id="Coils"/>
    </source>
</evidence>
<protein>
    <submittedName>
        <fullName evidence="4">Coiled-coil domain-containing protein 22 homolog</fullName>
    </submittedName>
</protein>
<reference evidence="4" key="1">
    <citation type="submission" date="2025-08" db="UniProtKB">
        <authorList>
            <consortium name="RefSeq"/>
        </authorList>
    </citation>
    <scope>IDENTIFICATION</scope>
    <source>
        <tissue evidence="4">Testes</tissue>
    </source>
</reference>
<feature type="non-terminal residue" evidence="4">
    <location>
        <position position="1"/>
    </location>
</feature>
<evidence type="ECO:0000313" key="4">
    <source>
        <dbReference type="RefSeq" id="XP_006824269.1"/>
    </source>
</evidence>
<organism evidence="3 4">
    <name type="scientific">Saccoglossus kowalevskii</name>
    <name type="common">Acorn worm</name>
    <dbReference type="NCBI Taxonomy" id="10224"/>
    <lineage>
        <taxon>Eukaryota</taxon>
        <taxon>Metazoa</taxon>
        <taxon>Hemichordata</taxon>
        <taxon>Enteropneusta</taxon>
        <taxon>Harrimaniidae</taxon>
        <taxon>Saccoglossus</taxon>
    </lineage>
</organism>
<dbReference type="PANTHER" id="PTHR15668">
    <property type="entry name" value="JM1 PROTEIN"/>
    <property type="match status" value="1"/>
</dbReference>
<name>A0ABM0MW78_SACKO</name>
<dbReference type="InterPro" id="IPR008530">
    <property type="entry name" value="CCDC22"/>
</dbReference>
<dbReference type="Proteomes" id="UP000694865">
    <property type="component" value="Unplaced"/>
</dbReference>
<dbReference type="GeneID" id="102807753"/>
<gene>
    <name evidence="4" type="primary">LOC102807753</name>
</gene>
<evidence type="ECO:0000259" key="2">
    <source>
        <dbReference type="Pfam" id="PF05667"/>
    </source>
</evidence>